<dbReference type="Proteomes" id="UP000799770">
    <property type="component" value="Unassembled WGS sequence"/>
</dbReference>
<dbReference type="EMBL" id="ML977311">
    <property type="protein sequence ID" value="KAF2122300.1"/>
    <property type="molecule type" value="Genomic_DNA"/>
</dbReference>
<evidence type="ECO:0000313" key="1">
    <source>
        <dbReference type="EMBL" id="KAF2122300.1"/>
    </source>
</evidence>
<proteinExistence type="predicted"/>
<organism evidence="1 2">
    <name type="scientific">Lophiotrema nucula</name>
    <dbReference type="NCBI Taxonomy" id="690887"/>
    <lineage>
        <taxon>Eukaryota</taxon>
        <taxon>Fungi</taxon>
        <taxon>Dikarya</taxon>
        <taxon>Ascomycota</taxon>
        <taxon>Pezizomycotina</taxon>
        <taxon>Dothideomycetes</taxon>
        <taxon>Pleosporomycetidae</taxon>
        <taxon>Pleosporales</taxon>
        <taxon>Lophiotremataceae</taxon>
        <taxon>Lophiotrema</taxon>
    </lineage>
</organism>
<reference evidence="1" key="1">
    <citation type="journal article" date="2020" name="Stud. Mycol.">
        <title>101 Dothideomycetes genomes: a test case for predicting lifestyles and emergence of pathogens.</title>
        <authorList>
            <person name="Haridas S."/>
            <person name="Albert R."/>
            <person name="Binder M."/>
            <person name="Bloem J."/>
            <person name="Labutti K."/>
            <person name="Salamov A."/>
            <person name="Andreopoulos B."/>
            <person name="Baker S."/>
            <person name="Barry K."/>
            <person name="Bills G."/>
            <person name="Bluhm B."/>
            <person name="Cannon C."/>
            <person name="Castanera R."/>
            <person name="Culley D."/>
            <person name="Daum C."/>
            <person name="Ezra D."/>
            <person name="Gonzalez J."/>
            <person name="Henrissat B."/>
            <person name="Kuo A."/>
            <person name="Liang C."/>
            <person name="Lipzen A."/>
            <person name="Lutzoni F."/>
            <person name="Magnuson J."/>
            <person name="Mondo S."/>
            <person name="Nolan M."/>
            <person name="Ohm R."/>
            <person name="Pangilinan J."/>
            <person name="Park H.-J."/>
            <person name="Ramirez L."/>
            <person name="Alfaro M."/>
            <person name="Sun H."/>
            <person name="Tritt A."/>
            <person name="Yoshinaga Y."/>
            <person name="Zwiers L.-H."/>
            <person name="Turgeon B."/>
            <person name="Goodwin S."/>
            <person name="Spatafora J."/>
            <person name="Crous P."/>
            <person name="Grigoriev I."/>
        </authorList>
    </citation>
    <scope>NUCLEOTIDE SEQUENCE</scope>
    <source>
        <strain evidence="1">CBS 627.86</strain>
    </source>
</reference>
<protein>
    <submittedName>
        <fullName evidence="1">Uncharacterized protein</fullName>
    </submittedName>
</protein>
<sequence length="218" mass="24040">MCWQYLFCIPHRISRGLQYMGSVGGSWASASRARSHPWGLVRRRRRGQPLLASLTRGCVRSQPLLAARRMVPDHHNHLISSARAVPNEEGFVRRDTHWRATRMGLSKCSMSAGRARAGSGESGKSTSYIERIPQIESQDSDCNAHLSSDLHTARKTRCCASLTLTVTAWHRKDGEQRIAGDMTLQALMKPGEAARLALMDLESLSGTNSRLGTSVDTG</sequence>
<name>A0A6A5ZRJ8_9PLEO</name>
<keyword evidence="2" id="KW-1185">Reference proteome</keyword>
<accession>A0A6A5ZRJ8</accession>
<evidence type="ECO:0000313" key="2">
    <source>
        <dbReference type="Proteomes" id="UP000799770"/>
    </source>
</evidence>
<dbReference type="AlphaFoldDB" id="A0A6A5ZRJ8"/>
<gene>
    <name evidence="1" type="ORF">BDV96DRAFT_141596</name>
</gene>